<evidence type="ECO:0000256" key="2">
    <source>
        <dbReference type="ARBA" id="ARBA00022737"/>
    </source>
</evidence>
<organism evidence="11 12">
    <name type="scientific">Carnegiea gigantea</name>
    <dbReference type="NCBI Taxonomy" id="171969"/>
    <lineage>
        <taxon>Eukaryota</taxon>
        <taxon>Viridiplantae</taxon>
        <taxon>Streptophyta</taxon>
        <taxon>Embryophyta</taxon>
        <taxon>Tracheophyta</taxon>
        <taxon>Spermatophyta</taxon>
        <taxon>Magnoliopsida</taxon>
        <taxon>eudicotyledons</taxon>
        <taxon>Gunneridae</taxon>
        <taxon>Pentapetalae</taxon>
        <taxon>Caryophyllales</taxon>
        <taxon>Cactineae</taxon>
        <taxon>Cactaceae</taxon>
        <taxon>Cactoideae</taxon>
        <taxon>Echinocereeae</taxon>
        <taxon>Carnegiea</taxon>
    </lineage>
</organism>
<feature type="domain" description="HTH myb-type" evidence="10">
    <location>
        <begin position="17"/>
        <end position="69"/>
    </location>
</feature>
<evidence type="ECO:0000313" key="12">
    <source>
        <dbReference type="Proteomes" id="UP001153076"/>
    </source>
</evidence>
<evidence type="ECO:0000256" key="6">
    <source>
        <dbReference type="ARBA" id="ARBA00023163"/>
    </source>
</evidence>
<dbReference type="FunFam" id="1.10.10.60:FF:000077">
    <property type="entry name" value="MYB transcription factor"/>
    <property type="match status" value="1"/>
</dbReference>
<dbReference type="AlphaFoldDB" id="A0A9Q1GMT5"/>
<evidence type="ECO:0000256" key="1">
    <source>
        <dbReference type="ARBA" id="ARBA00004123"/>
    </source>
</evidence>
<dbReference type="InterPro" id="IPR017930">
    <property type="entry name" value="Myb_dom"/>
</dbReference>
<keyword evidence="5" id="KW-0010">Activator</keyword>
<accession>A0A9Q1GMT5</accession>
<comment type="caution">
    <text evidence="11">The sequence shown here is derived from an EMBL/GenBank/DDBJ whole genome shotgun (WGS) entry which is preliminary data.</text>
</comment>
<evidence type="ECO:0000259" key="9">
    <source>
        <dbReference type="PROSITE" id="PS50090"/>
    </source>
</evidence>
<evidence type="ECO:0000256" key="5">
    <source>
        <dbReference type="ARBA" id="ARBA00023159"/>
    </source>
</evidence>
<feature type="region of interest" description="Disordered" evidence="8">
    <location>
        <begin position="1"/>
        <end position="23"/>
    </location>
</feature>
<feature type="domain" description="Myb-like" evidence="9">
    <location>
        <begin position="17"/>
        <end position="69"/>
    </location>
</feature>
<proteinExistence type="predicted"/>
<dbReference type="CDD" id="cd00167">
    <property type="entry name" value="SANT"/>
    <property type="match status" value="2"/>
</dbReference>
<dbReference type="PROSITE" id="PS50090">
    <property type="entry name" value="MYB_LIKE"/>
    <property type="match status" value="2"/>
</dbReference>
<dbReference type="SMART" id="SM00717">
    <property type="entry name" value="SANT"/>
    <property type="match status" value="2"/>
</dbReference>
<evidence type="ECO:0000256" key="4">
    <source>
        <dbReference type="ARBA" id="ARBA00023125"/>
    </source>
</evidence>
<keyword evidence="12" id="KW-1185">Reference proteome</keyword>
<keyword evidence="6" id="KW-0804">Transcription</keyword>
<dbReference type="PROSITE" id="PS51294">
    <property type="entry name" value="HTH_MYB"/>
    <property type="match status" value="2"/>
</dbReference>
<evidence type="ECO:0000256" key="3">
    <source>
        <dbReference type="ARBA" id="ARBA00023015"/>
    </source>
</evidence>
<dbReference type="Proteomes" id="UP001153076">
    <property type="component" value="Unassembled WGS sequence"/>
</dbReference>
<name>A0A9Q1GMT5_9CARY</name>
<dbReference type="GO" id="GO:0045893">
    <property type="term" value="P:positive regulation of DNA-templated transcription"/>
    <property type="evidence" value="ECO:0007669"/>
    <property type="project" value="UniProtKB-ARBA"/>
</dbReference>
<reference evidence="11" key="1">
    <citation type="submission" date="2022-04" db="EMBL/GenBank/DDBJ databases">
        <title>Carnegiea gigantea Genome sequencing and assembly v2.</title>
        <authorList>
            <person name="Copetti D."/>
            <person name="Sanderson M.J."/>
            <person name="Burquez A."/>
            <person name="Wojciechowski M.F."/>
        </authorList>
    </citation>
    <scope>NUCLEOTIDE SEQUENCE</scope>
    <source>
        <strain evidence="11">SGP5-SGP5p</strain>
        <tissue evidence="11">Aerial part</tissue>
    </source>
</reference>
<dbReference type="GO" id="GO:2000652">
    <property type="term" value="P:regulation of secondary cell wall biogenesis"/>
    <property type="evidence" value="ECO:0007669"/>
    <property type="project" value="UniProtKB-ARBA"/>
</dbReference>
<dbReference type="EMBL" id="JAKOGI010001964">
    <property type="protein sequence ID" value="KAJ8423430.1"/>
    <property type="molecule type" value="Genomic_DNA"/>
</dbReference>
<keyword evidence="4" id="KW-0238">DNA-binding</keyword>
<comment type="subcellular location">
    <subcellularLocation>
        <location evidence="1">Nucleus</location>
    </subcellularLocation>
</comment>
<dbReference type="OrthoDB" id="2143914at2759"/>
<evidence type="ECO:0000256" key="8">
    <source>
        <dbReference type="SAM" id="MobiDB-lite"/>
    </source>
</evidence>
<feature type="domain" description="HTH myb-type" evidence="10">
    <location>
        <begin position="70"/>
        <end position="124"/>
    </location>
</feature>
<dbReference type="GO" id="GO:0043565">
    <property type="term" value="F:sequence-specific DNA binding"/>
    <property type="evidence" value="ECO:0007669"/>
    <property type="project" value="UniProtKB-ARBA"/>
</dbReference>
<evidence type="ECO:0000259" key="10">
    <source>
        <dbReference type="PROSITE" id="PS51294"/>
    </source>
</evidence>
<dbReference type="GO" id="GO:0003690">
    <property type="term" value="F:double-stranded DNA binding"/>
    <property type="evidence" value="ECO:0007669"/>
    <property type="project" value="UniProtKB-ARBA"/>
</dbReference>
<dbReference type="InterPro" id="IPR001005">
    <property type="entry name" value="SANT/Myb"/>
</dbReference>
<keyword evidence="7" id="KW-0539">Nucleus</keyword>
<dbReference type="FunFam" id="1.10.10.60:FF:000269">
    <property type="entry name" value="Transcription factor MYB46"/>
    <property type="match status" value="1"/>
</dbReference>
<dbReference type="PANTHER" id="PTHR47997:SF73">
    <property type="entry name" value="TRANSCRIPTION FACTOR MYB83-LIKE"/>
    <property type="match status" value="1"/>
</dbReference>
<evidence type="ECO:0000313" key="11">
    <source>
        <dbReference type="EMBL" id="KAJ8423430.1"/>
    </source>
</evidence>
<dbReference type="GO" id="GO:0005634">
    <property type="term" value="C:nucleus"/>
    <property type="evidence" value="ECO:0007669"/>
    <property type="project" value="UniProtKB-SubCell"/>
</dbReference>
<gene>
    <name evidence="11" type="ORF">Cgig2_015484</name>
</gene>
<dbReference type="PANTHER" id="PTHR47997">
    <property type="entry name" value="MYB DOMAIN PROTEIN 55"/>
    <property type="match status" value="1"/>
</dbReference>
<evidence type="ECO:0000256" key="7">
    <source>
        <dbReference type="ARBA" id="ARBA00023242"/>
    </source>
</evidence>
<feature type="domain" description="Myb-like" evidence="9">
    <location>
        <begin position="70"/>
        <end position="120"/>
    </location>
</feature>
<dbReference type="Gene3D" id="1.10.10.60">
    <property type="entry name" value="Homeodomain-like"/>
    <property type="match status" value="2"/>
</dbReference>
<sequence>MRKPGDHASGKNNGNGGVKLRKGLWSPEEDDKLINYMLTNGQGCWSDVARNAGLQRCGKSCRLRWINYLRPDLKRGAFSPQEEELIIHLHSLLGNRWSQIAARLPGRTDNEIKNFWNSTIKKRLKSSSSTSSPNASDSSLSTEPIDHQAMGAGFMAMQDQGIMGMYVNNSSSSWTSLSSSSSSSMRSMALLTHHQDIMYPLSNMLNHGTPMDMPTCASTGYLDASSCMSMEPLDGMVNVDGLVSESYGMLGDHNFNGLLQGELSVPSLESISIEENGQISEDVVFDRSTNSNNNDHFDHNSHIINSHIIERINSSAPVNNCINTSKKVEAVDGAGTKWEVGEDLRLVEWDVEDLMRDVSSFPFIDHQLE</sequence>
<keyword evidence="3" id="KW-0805">Transcription regulation</keyword>
<keyword evidence="2" id="KW-0677">Repeat</keyword>
<dbReference type="Pfam" id="PF00249">
    <property type="entry name" value="Myb_DNA-binding"/>
    <property type="match status" value="2"/>
</dbReference>
<dbReference type="InterPro" id="IPR009057">
    <property type="entry name" value="Homeodomain-like_sf"/>
</dbReference>
<dbReference type="SUPFAM" id="SSF46689">
    <property type="entry name" value="Homeodomain-like"/>
    <property type="match status" value="1"/>
</dbReference>
<protein>
    <submittedName>
        <fullName evidence="11">Uncharacterized protein</fullName>
    </submittedName>
</protein>
<dbReference type="InterPro" id="IPR051953">
    <property type="entry name" value="Plant_SW-associated_TFs"/>
</dbReference>